<reference evidence="2 3" key="1">
    <citation type="submission" date="2019-07" db="EMBL/GenBank/DDBJ databases">
        <title>Aquicoccus porphyridii gen. nov., sp. nov., isolated from a small marine red alga, Porphyridium marinum.</title>
        <authorList>
            <person name="Liu L."/>
        </authorList>
    </citation>
    <scope>NUCLEOTIDE SEQUENCE [LARGE SCALE GENOMIC DNA]</scope>
    <source>
        <strain evidence="2 3">L1 8-17</strain>
    </source>
</reference>
<accession>A0A5A9ZSP1</accession>
<dbReference type="Proteomes" id="UP000325291">
    <property type="component" value="Unassembled WGS sequence"/>
</dbReference>
<evidence type="ECO:0000259" key="1">
    <source>
        <dbReference type="Pfam" id="PF09917"/>
    </source>
</evidence>
<dbReference type="PANTHER" id="PTHR36919:SF2">
    <property type="entry name" value="BLL6627 PROTEIN"/>
    <property type="match status" value="1"/>
</dbReference>
<evidence type="ECO:0000313" key="2">
    <source>
        <dbReference type="EMBL" id="KAA0920328.1"/>
    </source>
</evidence>
<name>A0A5A9ZSP1_9RHOB</name>
<sequence>MPYLQHPILVAAITFALWSGLAHGDGLPGLWVTGPDYKGQVGHVSISPCGGALCGTVTRAFDEAGQPVKTPNVGKRVIWDVTGTGDGRYEGLMHISQLGATVRGTFELNGPRLKVRGCLGPVCQAQTWTRVE</sequence>
<keyword evidence="3" id="KW-1185">Reference proteome</keyword>
<protein>
    <submittedName>
        <fullName evidence="2">DUF2147 domain-containing protein</fullName>
    </submittedName>
</protein>
<proteinExistence type="predicted"/>
<dbReference type="AlphaFoldDB" id="A0A5A9ZSP1"/>
<feature type="domain" description="DUF2147" evidence="1">
    <location>
        <begin position="29"/>
        <end position="130"/>
    </location>
</feature>
<dbReference type="PANTHER" id="PTHR36919">
    <property type="entry name" value="BLR1215 PROTEIN"/>
    <property type="match status" value="1"/>
</dbReference>
<dbReference type="InterPro" id="IPR019223">
    <property type="entry name" value="DUF2147"/>
</dbReference>
<dbReference type="EMBL" id="VINQ01000002">
    <property type="protein sequence ID" value="KAA0920328.1"/>
    <property type="molecule type" value="Genomic_DNA"/>
</dbReference>
<comment type="caution">
    <text evidence="2">The sequence shown here is derived from an EMBL/GenBank/DDBJ whole genome shotgun (WGS) entry which is preliminary data.</text>
</comment>
<dbReference type="RefSeq" id="WP_111363576.1">
    <property type="nucleotide sequence ID" value="NZ_JASHJG010000007.1"/>
</dbReference>
<dbReference type="Gene3D" id="2.40.128.520">
    <property type="match status" value="1"/>
</dbReference>
<gene>
    <name evidence="2" type="ORF">FLO80_04250</name>
</gene>
<organism evidence="2 3">
    <name type="scientific">Aquicoccus porphyridii</name>
    <dbReference type="NCBI Taxonomy" id="1852029"/>
    <lineage>
        <taxon>Bacteria</taxon>
        <taxon>Pseudomonadati</taxon>
        <taxon>Pseudomonadota</taxon>
        <taxon>Alphaproteobacteria</taxon>
        <taxon>Rhodobacterales</taxon>
        <taxon>Paracoccaceae</taxon>
        <taxon>Aquicoccus</taxon>
    </lineage>
</organism>
<evidence type="ECO:0000313" key="3">
    <source>
        <dbReference type="Proteomes" id="UP000325291"/>
    </source>
</evidence>
<dbReference type="Pfam" id="PF09917">
    <property type="entry name" value="DUF2147"/>
    <property type="match status" value="1"/>
</dbReference>